<accession>A0A1F7WVY4</accession>
<evidence type="ECO:0000256" key="2">
    <source>
        <dbReference type="SAM" id="SignalP"/>
    </source>
</evidence>
<feature type="region of interest" description="Disordered" evidence="1">
    <location>
        <begin position="233"/>
        <end position="322"/>
    </location>
</feature>
<feature type="signal peptide" evidence="2">
    <location>
        <begin position="1"/>
        <end position="35"/>
    </location>
</feature>
<name>A0A1F7WVY4_9BACT</name>
<dbReference type="AlphaFoldDB" id="A0A1F7WVY4"/>
<proteinExistence type="predicted"/>
<feature type="compositionally biased region" description="Low complexity" evidence="1">
    <location>
        <begin position="270"/>
        <end position="293"/>
    </location>
</feature>
<feature type="chain" id="PRO_5009533615" description="DUF5667 domain-containing protein" evidence="2">
    <location>
        <begin position="36"/>
        <end position="322"/>
    </location>
</feature>
<feature type="compositionally biased region" description="Polar residues" evidence="1">
    <location>
        <begin position="258"/>
        <end position="269"/>
    </location>
</feature>
<feature type="compositionally biased region" description="Pro residues" evidence="1">
    <location>
        <begin position="294"/>
        <end position="322"/>
    </location>
</feature>
<dbReference type="Proteomes" id="UP000178735">
    <property type="component" value="Unassembled WGS sequence"/>
</dbReference>
<protein>
    <recommendedName>
        <fullName evidence="5">DUF5667 domain-containing protein</fullName>
    </recommendedName>
</protein>
<comment type="caution">
    <text evidence="3">The sequence shown here is derived from an EMBL/GenBank/DDBJ whole genome shotgun (WGS) entry which is preliminary data.</text>
</comment>
<evidence type="ECO:0008006" key="5">
    <source>
        <dbReference type="Google" id="ProtNLM"/>
    </source>
</evidence>
<reference evidence="3 4" key="1">
    <citation type="journal article" date="2016" name="Nat. Commun.">
        <title>Thousands of microbial genomes shed light on interconnected biogeochemical processes in an aquifer system.</title>
        <authorList>
            <person name="Anantharaman K."/>
            <person name="Brown C.T."/>
            <person name="Hug L.A."/>
            <person name="Sharon I."/>
            <person name="Castelle C.J."/>
            <person name="Probst A.J."/>
            <person name="Thomas B.C."/>
            <person name="Singh A."/>
            <person name="Wilkins M.J."/>
            <person name="Karaoz U."/>
            <person name="Brodie E.L."/>
            <person name="Williams K.H."/>
            <person name="Hubbard S.S."/>
            <person name="Banfield J.F."/>
        </authorList>
    </citation>
    <scope>NUCLEOTIDE SEQUENCE [LARGE SCALE GENOMIC DNA]</scope>
</reference>
<organism evidence="3 4">
    <name type="scientific">Candidatus Wallbacteria bacterium GWC2_49_35</name>
    <dbReference type="NCBI Taxonomy" id="1817813"/>
    <lineage>
        <taxon>Bacteria</taxon>
        <taxon>Candidatus Walliibacteriota</taxon>
    </lineage>
</organism>
<gene>
    <name evidence="3" type="ORF">A2008_02520</name>
</gene>
<dbReference type="EMBL" id="MGFH01000051">
    <property type="protein sequence ID" value="OGM06827.1"/>
    <property type="molecule type" value="Genomic_DNA"/>
</dbReference>
<dbReference type="STRING" id="1817813.A2008_02520"/>
<evidence type="ECO:0000313" key="4">
    <source>
        <dbReference type="Proteomes" id="UP000178735"/>
    </source>
</evidence>
<keyword evidence="2" id="KW-0732">Signal</keyword>
<sequence>MIQLWPFGRRKNFIIPAALASSLALTAVFAGFAFADSTVTIPVPDTVTNESKNLVLTITVPTSLEKTYQPVTQKPEDKPKKNNFTKYFDLNPFPNMVNAEEVDVLKRFVNKGIVEDISAISVKKNFVANNYEMGRTLASVVKTALKAAPDQLARLGVTRADILDLLKVFDNYTKELRMFNVSMKDRDLLSKLSNKLSFTDGEVKVIKVETNDIGSTVIHLTLNDQKGKYKPQYLSKLDPLPPAETQTQGEAKPDANLSPDSLQFSTTTRPPDTNPNAGGDNNGNNPNNGDNNPPDLPPPPDTPEPPPADPGPDLPPPPPMDF</sequence>
<evidence type="ECO:0000256" key="1">
    <source>
        <dbReference type="SAM" id="MobiDB-lite"/>
    </source>
</evidence>
<evidence type="ECO:0000313" key="3">
    <source>
        <dbReference type="EMBL" id="OGM06827.1"/>
    </source>
</evidence>